<sequence>MYAALGFLLLWLMFSLYYRFVPVLGVDHLQNETSADGDVLYVDVRDYQYVDGELPEGEVVPMPLAHLKRHYNTIEQKPIVVIAEDISAKNMSIRWLKRKGYKIQGYCLGKACSPRET</sequence>
<accession>A0A2P8HXJ3</accession>
<dbReference type="Proteomes" id="UP000242310">
    <property type="component" value="Unassembled WGS sequence"/>
</dbReference>
<name>A0A2P8HXJ3_9BACI</name>
<dbReference type="EMBL" id="PYAV01000002">
    <property type="protein sequence ID" value="PSL50875.1"/>
    <property type="molecule type" value="Genomic_DNA"/>
</dbReference>
<organism evidence="1 2">
    <name type="scientific">Salsuginibacillus halophilus</name>
    <dbReference type="NCBI Taxonomy" id="517424"/>
    <lineage>
        <taxon>Bacteria</taxon>
        <taxon>Bacillati</taxon>
        <taxon>Bacillota</taxon>
        <taxon>Bacilli</taxon>
        <taxon>Bacillales</taxon>
        <taxon>Bacillaceae</taxon>
        <taxon>Salsuginibacillus</taxon>
    </lineage>
</organism>
<dbReference type="AlphaFoldDB" id="A0A2P8HXJ3"/>
<dbReference type="InterPro" id="IPR036873">
    <property type="entry name" value="Rhodanese-like_dom_sf"/>
</dbReference>
<evidence type="ECO:0000313" key="1">
    <source>
        <dbReference type="EMBL" id="PSL50875.1"/>
    </source>
</evidence>
<proteinExistence type="predicted"/>
<protein>
    <recommendedName>
        <fullName evidence="3">Rhodanese-related sulfurtransferase</fullName>
    </recommendedName>
</protein>
<dbReference type="SUPFAM" id="SSF52821">
    <property type="entry name" value="Rhodanese/Cell cycle control phosphatase"/>
    <property type="match status" value="1"/>
</dbReference>
<gene>
    <name evidence="1" type="ORF">B0H94_102152</name>
</gene>
<reference evidence="1 2" key="1">
    <citation type="submission" date="2018-03" db="EMBL/GenBank/DDBJ databases">
        <title>Genomic Encyclopedia of Type Strains, Phase III (KMG-III): the genomes of soil and plant-associated and newly described type strains.</title>
        <authorList>
            <person name="Whitman W."/>
        </authorList>
    </citation>
    <scope>NUCLEOTIDE SEQUENCE [LARGE SCALE GENOMIC DNA]</scope>
    <source>
        <strain evidence="1 2">CGMCC 1.07653</strain>
    </source>
</reference>
<keyword evidence="2" id="KW-1185">Reference proteome</keyword>
<dbReference type="Gene3D" id="3.40.250.10">
    <property type="entry name" value="Rhodanese-like domain"/>
    <property type="match status" value="1"/>
</dbReference>
<comment type="caution">
    <text evidence="1">The sequence shown here is derived from an EMBL/GenBank/DDBJ whole genome shotgun (WGS) entry which is preliminary data.</text>
</comment>
<evidence type="ECO:0000313" key="2">
    <source>
        <dbReference type="Proteomes" id="UP000242310"/>
    </source>
</evidence>
<evidence type="ECO:0008006" key="3">
    <source>
        <dbReference type="Google" id="ProtNLM"/>
    </source>
</evidence>